<evidence type="ECO:0000256" key="5">
    <source>
        <dbReference type="ARBA" id="ARBA00022824"/>
    </source>
</evidence>
<evidence type="ECO:0000256" key="8">
    <source>
        <dbReference type="ARBA" id="ARBA00045608"/>
    </source>
</evidence>
<comment type="function">
    <text evidence="8">Component of the signal peptidase complex (SPC) which catalyzes the cleavage of N-terminal signal sequences from nascent proteins as they are translocated into the lumen of the endoplasmic reticulum. Enhances the enzymatic activity of SPC and facilitates the interactions between different components of the translocation site.</text>
</comment>
<comment type="caution">
    <text evidence="11">The sequence shown here is derived from an EMBL/GenBank/DDBJ whole genome shotgun (WGS) entry which is preliminary data.</text>
</comment>
<feature type="transmembrane region" description="Helical" evidence="10">
    <location>
        <begin position="77"/>
        <end position="96"/>
    </location>
</feature>
<dbReference type="InterPro" id="IPR009582">
    <property type="entry name" value="Spc2/SPCS2"/>
</dbReference>
<gene>
    <name evidence="11" type="ORF">BD324DRAFT_649604</name>
</gene>
<evidence type="ECO:0000256" key="1">
    <source>
        <dbReference type="ARBA" id="ARBA00004477"/>
    </source>
</evidence>
<sequence length="298" mass="32086">MSGKKNKGKGIMADGQHGQDGLADLKMDSSVDILASDPLPTVHVSKSNLGEMKNALDDAVKKHLTGMSFTPSIFNPTVHLSLGYTSVLLCLGSVLYSLRVEFEDSKPALWVGVVGYFTFQSILWAWKRWVERGEIFRGRRRRIVKRIETDHIQITTSTNFNAPQVPSITFSPHTRPSSPSLAPSSPISSPGSSPNNSSTLPPKSTTDSQQTFTPSSIPSSVGKTDCGPTYSVQLTLSTTSNSGKSLLRKSRVVAGRGVGEFIDTHGGIEEGEIGRWLNGLLIDAGLVGAEETEGLKEE</sequence>
<comment type="similarity">
    <text evidence="2">Belongs to the SPCS2 family.</text>
</comment>
<dbReference type="GO" id="GO:0045047">
    <property type="term" value="P:protein targeting to ER"/>
    <property type="evidence" value="ECO:0007669"/>
    <property type="project" value="TreeGrafter"/>
</dbReference>
<evidence type="ECO:0000256" key="6">
    <source>
        <dbReference type="ARBA" id="ARBA00022989"/>
    </source>
</evidence>
<feature type="transmembrane region" description="Helical" evidence="10">
    <location>
        <begin position="108"/>
        <end position="126"/>
    </location>
</feature>
<organism evidence="11 12">
    <name type="scientific">Kockovaella imperatae</name>
    <dbReference type="NCBI Taxonomy" id="4999"/>
    <lineage>
        <taxon>Eukaryota</taxon>
        <taxon>Fungi</taxon>
        <taxon>Dikarya</taxon>
        <taxon>Basidiomycota</taxon>
        <taxon>Agaricomycotina</taxon>
        <taxon>Tremellomycetes</taxon>
        <taxon>Tremellales</taxon>
        <taxon>Cuniculitremaceae</taxon>
        <taxon>Kockovaella</taxon>
    </lineage>
</organism>
<name>A0A1Y1UM65_9TREE</name>
<feature type="region of interest" description="Disordered" evidence="9">
    <location>
        <begin position="163"/>
        <end position="224"/>
    </location>
</feature>
<evidence type="ECO:0000256" key="9">
    <source>
        <dbReference type="SAM" id="MobiDB-lite"/>
    </source>
</evidence>
<keyword evidence="4 10" id="KW-0812">Transmembrane</keyword>
<evidence type="ECO:0000313" key="12">
    <source>
        <dbReference type="Proteomes" id="UP000193218"/>
    </source>
</evidence>
<accession>A0A1Y1UM65</accession>
<evidence type="ECO:0000256" key="7">
    <source>
        <dbReference type="ARBA" id="ARBA00023136"/>
    </source>
</evidence>
<dbReference type="GO" id="GO:0005787">
    <property type="term" value="C:signal peptidase complex"/>
    <property type="evidence" value="ECO:0007669"/>
    <property type="project" value="InterPro"/>
</dbReference>
<keyword evidence="6 10" id="KW-1133">Transmembrane helix</keyword>
<evidence type="ECO:0000256" key="4">
    <source>
        <dbReference type="ARBA" id="ARBA00022692"/>
    </source>
</evidence>
<evidence type="ECO:0000256" key="10">
    <source>
        <dbReference type="SAM" id="Phobius"/>
    </source>
</evidence>
<dbReference type="EMBL" id="NBSH01000004">
    <property type="protein sequence ID" value="ORX38225.1"/>
    <property type="molecule type" value="Genomic_DNA"/>
</dbReference>
<feature type="compositionally biased region" description="Polar residues" evidence="9">
    <location>
        <begin position="205"/>
        <end position="222"/>
    </location>
</feature>
<feature type="compositionally biased region" description="Polar residues" evidence="9">
    <location>
        <begin position="163"/>
        <end position="175"/>
    </location>
</feature>
<dbReference type="GO" id="GO:0006465">
    <property type="term" value="P:signal peptide processing"/>
    <property type="evidence" value="ECO:0007669"/>
    <property type="project" value="InterPro"/>
</dbReference>
<dbReference type="RefSeq" id="XP_021872147.1">
    <property type="nucleotide sequence ID" value="XM_022018017.1"/>
</dbReference>
<comment type="subcellular location">
    <subcellularLocation>
        <location evidence="1">Endoplasmic reticulum membrane</location>
        <topology evidence="1">Multi-pass membrane protein</topology>
    </subcellularLocation>
</comment>
<dbReference type="AlphaFoldDB" id="A0A1Y1UM65"/>
<dbReference type="PANTHER" id="PTHR13085:SF0">
    <property type="entry name" value="SIGNAL PEPTIDASE COMPLEX SUBUNIT 2"/>
    <property type="match status" value="1"/>
</dbReference>
<evidence type="ECO:0000313" key="11">
    <source>
        <dbReference type="EMBL" id="ORX38225.1"/>
    </source>
</evidence>
<evidence type="ECO:0000256" key="2">
    <source>
        <dbReference type="ARBA" id="ARBA00007324"/>
    </source>
</evidence>
<keyword evidence="7 10" id="KW-0472">Membrane</keyword>
<dbReference type="Proteomes" id="UP000193218">
    <property type="component" value="Unassembled WGS sequence"/>
</dbReference>
<proteinExistence type="inferred from homology"/>
<dbReference type="Pfam" id="PF06703">
    <property type="entry name" value="SPC25"/>
    <property type="match status" value="1"/>
</dbReference>
<dbReference type="STRING" id="4999.A0A1Y1UM65"/>
<dbReference type="GeneID" id="33559826"/>
<feature type="compositionally biased region" description="Low complexity" evidence="9">
    <location>
        <begin position="176"/>
        <end position="204"/>
    </location>
</feature>
<dbReference type="PANTHER" id="PTHR13085">
    <property type="entry name" value="MICROSOMAL SIGNAL PEPTIDASE 25 KDA SUBUNIT"/>
    <property type="match status" value="1"/>
</dbReference>
<reference evidence="11 12" key="1">
    <citation type="submission" date="2017-03" db="EMBL/GenBank/DDBJ databases">
        <title>Widespread Adenine N6-methylation of Active Genes in Fungi.</title>
        <authorList>
            <consortium name="DOE Joint Genome Institute"/>
            <person name="Mondo S.J."/>
            <person name="Dannebaum R.O."/>
            <person name="Kuo R.C."/>
            <person name="Louie K.B."/>
            <person name="Bewick A.J."/>
            <person name="Labutti K."/>
            <person name="Haridas S."/>
            <person name="Kuo A."/>
            <person name="Salamov A."/>
            <person name="Ahrendt S.R."/>
            <person name="Lau R."/>
            <person name="Bowen B.P."/>
            <person name="Lipzen A."/>
            <person name="Sullivan W."/>
            <person name="Andreopoulos W.B."/>
            <person name="Clum A."/>
            <person name="Lindquist E."/>
            <person name="Daum C."/>
            <person name="Northen T.R."/>
            <person name="Ramamoorthy G."/>
            <person name="Schmitz R.J."/>
            <person name="Gryganskyi A."/>
            <person name="Culley D."/>
            <person name="Magnuson J."/>
            <person name="James T.Y."/>
            <person name="O'Malley M.A."/>
            <person name="Stajich J.E."/>
            <person name="Spatafora J.W."/>
            <person name="Visel A."/>
            <person name="Grigoriev I.V."/>
        </authorList>
    </citation>
    <scope>NUCLEOTIDE SEQUENCE [LARGE SCALE GENOMIC DNA]</scope>
    <source>
        <strain evidence="11 12">NRRL Y-17943</strain>
    </source>
</reference>
<dbReference type="InParanoid" id="A0A1Y1UM65"/>
<keyword evidence="5" id="KW-0256">Endoplasmic reticulum</keyword>
<dbReference type="OrthoDB" id="29558at2759"/>
<evidence type="ECO:0000256" key="3">
    <source>
        <dbReference type="ARBA" id="ARBA00017057"/>
    </source>
</evidence>
<protein>
    <recommendedName>
        <fullName evidence="3">Signal peptidase complex subunit 2</fullName>
    </recommendedName>
</protein>
<keyword evidence="12" id="KW-1185">Reference proteome</keyword>